<dbReference type="NCBIfam" id="TIGR00372">
    <property type="entry name" value="cas4"/>
    <property type="match status" value="1"/>
</dbReference>
<dbReference type="eggNOG" id="arCOG00790">
    <property type="taxonomic scope" value="Archaea"/>
</dbReference>
<comment type="cofactor">
    <cofactor evidence="12">
        <name>Mg(2+)</name>
        <dbReference type="ChEBI" id="CHEBI:18420"/>
    </cofactor>
    <cofactor evidence="12">
        <name>Mn(2+)</name>
        <dbReference type="ChEBI" id="CHEBI:29035"/>
    </cofactor>
    <text evidence="12">Mg(2+) or Mn(2+) required for ssDNA cleavage activity.</text>
</comment>
<comment type="function">
    <text evidence="12">CRISPR (clustered regularly interspaced short palindromic repeat) is an adaptive immune system that provides protection against mobile genetic elements (viruses, transposable elements and conjugative plasmids). CRISPR clusters contain sequences complementary to antecedent mobile elements and target invading nucleic acids. CRISPR clusters are transcribed and processed into CRISPR RNA (crRNA).</text>
</comment>
<dbReference type="GO" id="GO:0051607">
    <property type="term" value="P:defense response to virus"/>
    <property type="evidence" value="ECO:0007669"/>
    <property type="project" value="UniProtKB-KW"/>
</dbReference>
<dbReference type="InterPro" id="IPR013343">
    <property type="entry name" value="CRISPR-assoc_prot_Cas4"/>
</dbReference>
<reference evidence="14" key="1">
    <citation type="submission" date="2013-06" db="EMBL/GenBank/DDBJ databases">
        <title>Complete Genome Sequence of Hyperthermophilic Palaeococcus pacificus DY20341T, Isolated from a Deep-Sea Hydrothermal Sediments.</title>
        <authorList>
            <person name="Zeng X."/>
            <person name="Shao Z."/>
        </authorList>
    </citation>
    <scope>NUCLEOTIDE SEQUENCE [LARGE SCALE GENOMIC DNA]</scope>
    <source>
        <strain evidence="14">DY20341</strain>
    </source>
</reference>
<dbReference type="PANTHER" id="PTHR36531:SF2">
    <property type="entry name" value="CRISPR-ASSOCIATED EXONUCLEASE CAS4"/>
    <property type="match status" value="1"/>
</dbReference>
<comment type="similarity">
    <text evidence="1 12">Belongs to the CRISPR-associated exonuclease Cas4 family.</text>
</comment>
<protein>
    <recommendedName>
        <fullName evidence="3 12">CRISPR-associated exonuclease Cas4</fullName>
        <ecNumber evidence="2 12">3.1.12.1</ecNumber>
    </recommendedName>
</protein>
<keyword evidence="4 12" id="KW-0540">Nuclease</keyword>
<evidence type="ECO:0000256" key="1">
    <source>
        <dbReference type="ARBA" id="ARBA00009189"/>
    </source>
</evidence>
<keyword evidence="9 12" id="KW-0411">Iron-sulfur</keyword>
<sequence length="209" mass="25408">MADELLEFYASEALMCPRRIYYRLKGYPQRWPINVKIRLEQGVRIHNLLGNILKKRFNYELEKHMVLKAPRLGFEIHGRIDAFKGHPIEIKGKTSVPREPYDYHLAQLNIYMRWANAEWGYLYYVRLGNEKERLRKIDFSRFPLVEGVGFRAFEIPYDKKLFHETLRQFYKIKKHYEKDKPPKGWDNFMCKYCPYRYLCQPEDYADGFF</sequence>
<evidence type="ECO:0000256" key="12">
    <source>
        <dbReference type="RuleBase" id="RU365022"/>
    </source>
</evidence>
<evidence type="ECO:0000313" key="14">
    <source>
        <dbReference type="Proteomes" id="UP000027981"/>
    </source>
</evidence>
<evidence type="ECO:0000256" key="4">
    <source>
        <dbReference type="ARBA" id="ARBA00022722"/>
    </source>
</evidence>
<gene>
    <name evidence="13" type="ORF">PAP_07715</name>
</gene>
<comment type="cofactor">
    <cofactor evidence="12">
        <name>iron-sulfur cluster</name>
        <dbReference type="ChEBI" id="CHEBI:30408"/>
    </cofactor>
</comment>
<dbReference type="HOGENOM" id="CLU_1335100_0_0_2"/>
<keyword evidence="5 12" id="KW-0479">Metal-binding</keyword>
<evidence type="ECO:0000256" key="11">
    <source>
        <dbReference type="ARBA" id="ARBA00023211"/>
    </source>
</evidence>
<dbReference type="EMBL" id="CP006019">
    <property type="protein sequence ID" value="AIF69932.1"/>
    <property type="molecule type" value="Genomic_DNA"/>
</dbReference>
<keyword evidence="11 12" id="KW-0464">Manganese</keyword>
<dbReference type="GO" id="GO:0046872">
    <property type="term" value="F:metal ion binding"/>
    <property type="evidence" value="ECO:0007669"/>
    <property type="project" value="UniProtKB-KW"/>
</dbReference>
<dbReference type="KEGG" id="ppac:PAP_07715"/>
<evidence type="ECO:0000256" key="10">
    <source>
        <dbReference type="ARBA" id="ARBA00023118"/>
    </source>
</evidence>
<dbReference type="STRING" id="1343739.PAP_07715"/>
<keyword evidence="8 12" id="KW-0408">Iron</keyword>
<dbReference type="GO" id="GO:0004527">
    <property type="term" value="F:exonuclease activity"/>
    <property type="evidence" value="ECO:0007669"/>
    <property type="project" value="UniProtKB-KW"/>
</dbReference>
<evidence type="ECO:0000256" key="5">
    <source>
        <dbReference type="ARBA" id="ARBA00022723"/>
    </source>
</evidence>
<keyword evidence="10 12" id="KW-0051">Antiviral defense</keyword>
<keyword evidence="7 12" id="KW-0269">Exonuclease</keyword>
<keyword evidence="6 12" id="KW-0378">Hydrolase</keyword>
<evidence type="ECO:0000256" key="3">
    <source>
        <dbReference type="ARBA" id="ARBA00020049"/>
    </source>
</evidence>
<name>A0A075LVA4_9EURY</name>
<proteinExistence type="inferred from homology"/>
<evidence type="ECO:0000256" key="6">
    <source>
        <dbReference type="ARBA" id="ARBA00022801"/>
    </source>
</evidence>
<dbReference type="PANTHER" id="PTHR36531">
    <property type="entry name" value="CRISPR-ASSOCIATED EXONUCLEASE CAS4"/>
    <property type="match status" value="1"/>
</dbReference>
<dbReference type="Proteomes" id="UP000027981">
    <property type="component" value="Chromosome"/>
</dbReference>
<dbReference type="InterPro" id="IPR051827">
    <property type="entry name" value="Cas4_exonuclease"/>
</dbReference>
<reference evidence="13 14" key="2">
    <citation type="journal article" date="2015" name="Genome Announc.">
        <title>Complete Genome Sequence of Hyperthermophilic Piezophilic Archaeon Palaeococcus pacificus DY20341T, Isolated from Deep-Sea Hydrothermal Sediments.</title>
        <authorList>
            <person name="Zeng X."/>
            <person name="Jebbar M."/>
            <person name="Shao Z."/>
        </authorList>
    </citation>
    <scope>NUCLEOTIDE SEQUENCE [LARGE SCALE GENOMIC DNA]</scope>
    <source>
        <strain evidence="13 14">DY20341</strain>
    </source>
</reference>
<accession>A0A075LVA4</accession>
<dbReference type="InterPro" id="IPR011604">
    <property type="entry name" value="PDDEXK-like_dom_sf"/>
</dbReference>
<dbReference type="Gene3D" id="3.90.320.10">
    <property type="match status" value="1"/>
</dbReference>
<dbReference type="OrthoDB" id="10444at2157"/>
<dbReference type="RefSeq" id="WP_048165432.1">
    <property type="nucleotide sequence ID" value="NZ_CP006019.1"/>
</dbReference>
<evidence type="ECO:0000256" key="9">
    <source>
        <dbReference type="ARBA" id="ARBA00023014"/>
    </source>
</evidence>
<dbReference type="AlphaFoldDB" id="A0A075LVA4"/>
<dbReference type="GO" id="GO:0051536">
    <property type="term" value="F:iron-sulfur cluster binding"/>
    <property type="evidence" value="ECO:0007669"/>
    <property type="project" value="UniProtKB-KW"/>
</dbReference>
<keyword evidence="14" id="KW-1185">Reference proteome</keyword>
<organism evidence="13 14">
    <name type="scientific">Palaeococcus pacificus DY20341</name>
    <dbReference type="NCBI Taxonomy" id="1343739"/>
    <lineage>
        <taxon>Archaea</taxon>
        <taxon>Methanobacteriati</taxon>
        <taxon>Methanobacteriota</taxon>
        <taxon>Thermococci</taxon>
        <taxon>Thermococcales</taxon>
        <taxon>Thermococcaceae</taxon>
        <taxon>Palaeococcus</taxon>
    </lineage>
</organism>
<evidence type="ECO:0000313" key="13">
    <source>
        <dbReference type="EMBL" id="AIF69932.1"/>
    </source>
</evidence>
<evidence type="ECO:0000256" key="8">
    <source>
        <dbReference type="ARBA" id="ARBA00023004"/>
    </source>
</evidence>
<evidence type="ECO:0000256" key="2">
    <source>
        <dbReference type="ARBA" id="ARBA00012768"/>
    </source>
</evidence>
<dbReference type="GeneID" id="24842644"/>
<evidence type="ECO:0000256" key="7">
    <source>
        <dbReference type="ARBA" id="ARBA00022839"/>
    </source>
</evidence>
<dbReference type="EC" id="3.1.12.1" evidence="2 12"/>